<organism evidence="6 7">
    <name type="scientific">Colocasia esculenta</name>
    <name type="common">Wild taro</name>
    <name type="synonym">Arum esculentum</name>
    <dbReference type="NCBI Taxonomy" id="4460"/>
    <lineage>
        <taxon>Eukaryota</taxon>
        <taxon>Viridiplantae</taxon>
        <taxon>Streptophyta</taxon>
        <taxon>Embryophyta</taxon>
        <taxon>Tracheophyta</taxon>
        <taxon>Spermatophyta</taxon>
        <taxon>Magnoliopsida</taxon>
        <taxon>Liliopsida</taxon>
        <taxon>Araceae</taxon>
        <taxon>Aroideae</taxon>
        <taxon>Colocasieae</taxon>
        <taxon>Colocasia</taxon>
    </lineage>
</organism>
<feature type="domain" description="DUF4005" evidence="5">
    <location>
        <begin position="638"/>
        <end position="706"/>
    </location>
</feature>
<proteinExistence type="inferred from homology"/>
<protein>
    <recommendedName>
        <fullName evidence="5">DUF4005 domain-containing protein</fullName>
    </recommendedName>
</protein>
<comment type="caution">
    <text evidence="6">The sequence shown here is derived from an EMBL/GenBank/DDBJ whole genome shotgun (WGS) entry which is preliminary data.</text>
</comment>
<dbReference type="InterPro" id="IPR025064">
    <property type="entry name" value="DUF4005"/>
</dbReference>
<feature type="compositionally biased region" description="Polar residues" evidence="4">
    <location>
        <begin position="690"/>
        <end position="706"/>
    </location>
</feature>
<dbReference type="Pfam" id="PF13178">
    <property type="entry name" value="DUF4005"/>
    <property type="match status" value="1"/>
</dbReference>
<feature type="region of interest" description="Disordered" evidence="4">
    <location>
        <begin position="601"/>
        <end position="715"/>
    </location>
</feature>
<dbReference type="AlphaFoldDB" id="A0A843WAJ3"/>
<dbReference type="Pfam" id="PF00612">
    <property type="entry name" value="IQ"/>
    <property type="match status" value="1"/>
</dbReference>
<feature type="compositionally biased region" description="Polar residues" evidence="4">
    <location>
        <begin position="601"/>
        <end position="616"/>
    </location>
</feature>
<dbReference type="GO" id="GO:0005516">
    <property type="term" value="F:calmodulin binding"/>
    <property type="evidence" value="ECO:0007669"/>
    <property type="project" value="UniProtKB-KW"/>
</dbReference>
<dbReference type="Proteomes" id="UP000652761">
    <property type="component" value="Unassembled WGS sequence"/>
</dbReference>
<evidence type="ECO:0000313" key="7">
    <source>
        <dbReference type="Proteomes" id="UP000652761"/>
    </source>
</evidence>
<feature type="region of interest" description="Disordered" evidence="4">
    <location>
        <begin position="276"/>
        <end position="334"/>
    </location>
</feature>
<evidence type="ECO:0000256" key="2">
    <source>
        <dbReference type="ARBA" id="ARBA00024341"/>
    </source>
</evidence>
<feature type="compositionally biased region" description="Polar residues" evidence="4">
    <location>
        <begin position="279"/>
        <end position="291"/>
    </location>
</feature>
<dbReference type="PANTHER" id="PTHR32295">
    <property type="entry name" value="IQ-DOMAIN 5-RELATED"/>
    <property type="match status" value="1"/>
</dbReference>
<evidence type="ECO:0000256" key="3">
    <source>
        <dbReference type="ARBA" id="ARBA00024378"/>
    </source>
</evidence>
<reference evidence="6" key="1">
    <citation type="submission" date="2017-07" db="EMBL/GenBank/DDBJ databases">
        <title>Taro Niue Genome Assembly and Annotation.</title>
        <authorList>
            <person name="Atibalentja N."/>
            <person name="Keating K."/>
            <person name="Fields C.J."/>
        </authorList>
    </citation>
    <scope>NUCLEOTIDE SEQUENCE</scope>
    <source>
        <strain evidence="6">Niue_2</strain>
        <tissue evidence="6">Leaf</tissue>
    </source>
</reference>
<comment type="subunit">
    <text evidence="3">Binds to multiple calmodulin (CaM) in the presence of Ca(2+) and CaM-like proteins.</text>
</comment>
<evidence type="ECO:0000313" key="6">
    <source>
        <dbReference type="EMBL" id="MQM01224.1"/>
    </source>
</evidence>
<dbReference type="EMBL" id="NMUH01002640">
    <property type="protein sequence ID" value="MQM01224.1"/>
    <property type="molecule type" value="Genomic_DNA"/>
</dbReference>
<accession>A0A843WAJ3</accession>
<comment type="similarity">
    <text evidence="2">Belongs to the IQD family.</text>
</comment>
<feature type="compositionally biased region" description="Basic and acidic residues" evidence="4">
    <location>
        <begin position="617"/>
        <end position="638"/>
    </location>
</feature>
<dbReference type="PROSITE" id="PS50096">
    <property type="entry name" value="IQ"/>
    <property type="match status" value="1"/>
</dbReference>
<evidence type="ECO:0000256" key="4">
    <source>
        <dbReference type="SAM" id="MobiDB-lite"/>
    </source>
</evidence>
<dbReference type="InterPro" id="IPR000048">
    <property type="entry name" value="IQ_motif_EF-hand-BS"/>
</dbReference>
<keyword evidence="7" id="KW-1185">Reference proteome</keyword>
<dbReference type="PANTHER" id="PTHR32295:SF154">
    <property type="entry name" value="PROTEIN IQ-DOMAIN 32"/>
    <property type="match status" value="1"/>
</dbReference>
<evidence type="ECO:0000256" key="1">
    <source>
        <dbReference type="ARBA" id="ARBA00022860"/>
    </source>
</evidence>
<feature type="compositionally biased region" description="Polar residues" evidence="4">
    <location>
        <begin position="639"/>
        <end position="653"/>
    </location>
</feature>
<dbReference type="OrthoDB" id="1747078at2759"/>
<dbReference type="Gene3D" id="1.20.5.190">
    <property type="match status" value="1"/>
</dbReference>
<keyword evidence="1" id="KW-0112">Calmodulin-binding</keyword>
<feature type="region of interest" description="Disordered" evidence="4">
    <location>
        <begin position="547"/>
        <end position="585"/>
    </location>
</feature>
<sequence length="770" mass="84174">MGKAAMSCFNIITCSRDSTGYDDLEVWQISDLLQELFISKPSFLNHVEPPTVKESQDACQSTFYPPEDGVALDAVCSNLGDGPFVSEERTVRDADAEESAATVIQATIRRRLCSPQSHQEVKNLKSIIKLQAAVRGHLEKENSGPKHRKTYSASEKLLANGFARQSASKTKPIHIYCDPSRSDSAWKWLERWMALASLDNGQQQELNMNGNYQDKNKDIKVDVSELANDVPVAVGPVSAHSQPESMQLIIDHDSDFEFQAPDIMDECFCSPIKTHWESHQSNSDPQNVAQDSHTKEEAAKECPNSKSGGMALNPDYVSKSSGTLVDKPGLEEEKSNCVETREECEPLDFGGMKTVSEMRKACNPALLAAQSKFKDLCSAGSFKSVSTYKKEVSIVSRPENATLDYLKKGDASLTEDSAPHVSGRQAAISECDTELSISSTLDSPDRYEAEGSEIVLEFGSLGSRDFDENGHSDNAFQNLNPGANNLSEPEILQPPMVEEINEKATILIADDNSVQMDKQPSQEQHLAEPILYGMQVHQETVVDQEEACNLSPGGSPRISDITALDSHKTPSNQLSLHTGMGNDENNMHERKQRYHFKRYLSNLNSESGGRNSTERPNNGEKRNSFGMPESDHDDHEPRISSSNSLPSYMQPTESARAKVHASISLKSSPDVHDNDSHTKKRQSLPLANGKQVSSPHMQQSASQTQRSPHKPSAPSPVCGGGLFPLSPVSVPGFAAEEACPVLLWVFPGFVLPLVSGVADEGAPARSFGCG</sequence>
<gene>
    <name evidence="6" type="ORF">Taro_033976</name>
</gene>
<evidence type="ECO:0000259" key="5">
    <source>
        <dbReference type="Pfam" id="PF13178"/>
    </source>
</evidence>
<name>A0A843WAJ3_COLES</name>